<accession>A0AAN9JGW9</accession>
<dbReference type="AlphaFoldDB" id="A0AAN9JGW9"/>
<reference evidence="2 3" key="1">
    <citation type="submission" date="2024-01" db="EMBL/GenBank/DDBJ databases">
        <title>The genomes of 5 underutilized Papilionoideae crops provide insights into root nodulation and disease resistanc.</title>
        <authorList>
            <person name="Jiang F."/>
        </authorList>
    </citation>
    <scope>NUCLEOTIDE SEQUENCE [LARGE SCALE GENOMIC DNA]</scope>
    <source>
        <strain evidence="2">LVBAO_FW01</strain>
        <tissue evidence="2">Leaves</tissue>
    </source>
</reference>
<comment type="caution">
    <text evidence="2">The sequence shown here is derived from an EMBL/GenBank/DDBJ whole genome shotgun (WGS) entry which is preliminary data.</text>
</comment>
<dbReference type="EMBL" id="JAYMYQ010000023">
    <property type="protein sequence ID" value="KAK7298900.1"/>
    <property type="molecule type" value="Genomic_DNA"/>
</dbReference>
<evidence type="ECO:0000256" key="1">
    <source>
        <dbReference type="SAM" id="MobiDB-lite"/>
    </source>
</evidence>
<dbReference type="Proteomes" id="UP001367508">
    <property type="component" value="Unassembled WGS sequence"/>
</dbReference>
<feature type="compositionally biased region" description="Polar residues" evidence="1">
    <location>
        <begin position="51"/>
        <end position="60"/>
    </location>
</feature>
<organism evidence="2 3">
    <name type="scientific">Canavalia gladiata</name>
    <name type="common">Sword bean</name>
    <name type="synonym">Dolichos gladiatus</name>
    <dbReference type="NCBI Taxonomy" id="3824"/>
    <lineage>
        <taxon>Eukaryota</taxon>
        <taxon>Viridiplantae</taxon>
        <taxon>Streptophyta</taxon>
        <taxon>Embryophyta</taxon>
        <taxon>Tracheophyta</taxon>
        <taxon>Spermatophyta</taxon>
        <taxon>Magnoliopsida</taxon>
        <taxon>eudicotyledons</taxon>
        <taxon>Gunneridae</taxon>
        <taxon>Pentapetalae</taxon>
        <taxon>rosids</taxon>
        <taxon>fabids</taxon>
        <taxon>Fabales</taxon>
        <taxon>Fabaceae</taxon>
        <taxon>Papilionoideae</taxon>
        <taxon>50 kb inversion clade</taxon>
        <taxon>NPAAA clade</taxon>
        <taxon>indigoferoid/millettioid clade</taxon>
        <taxon>Phaseoleae</taxon>
        <taxon>Canavalia</taxon>
    </lineage>
</organism>
<feature type="region of interest" description="Disordered" evidence="1">
    <location>
        <begin position="49"/>
        <end position="95"/>
    </location>
</feature>
<dbReference type="PROSITE" id="PS51257">
    <property type="entry name" value="PROKAR_LIPOPROTEIN"/>
    <property type="match status" value="1"/>
</dbReference>
<evidence type="ECO:0000313" key="3">
    <source>
        <dbReference type="Proteomes" id="UP001367508"/>
    </source>
</evidence>
<evidence type="ECO:0000313" key="2">
    <source>
        <dbReference type="EMBL" id="KAK7298900.1"/>
    </source>
</evidence>
<keyword evidence="3" id="KW-1185">Reference proteome</keyword>
<protein>
    <submittedName>
        <fullName evidence="2">Uncharacterized protein</fullName>
    </submittedName>
</protein>
<gene>
    <name evidence="2" type="ORF">VNO77_46220</name>
</gene>
<sequence>MGSRLRRLRILAVGSSGSSCVDDIPSLRLILHDQDQSVRPFAFASAYTRPISKTTRTRPGSTDLEEDTDTDGSTDSEVDLSSDTETQVHKESHHRLLLASSRTDFFSAKDVDQRPLMQSIITNLVANGSL</sequence>
<proteinExistence type="predicted"/>
<name>A0AAN9JGW9_CANGL</name>
<feature type="compositionally biased region" description="Acidic residues" evidence="1">
    <location>
        <begin position="63"/>
        <end position="82"/>
    </location>
</feature>